<dbReference type="KEGG" id="ccro:CMC5_015230"/>
<keyword evidence="3" id="KW-1185">Reference proteome</keyword>
<proteinExistence type="predicted"/>
<feature type="compositionally biased region" description="Gly residues" evidence="1">
    <location>
        <begin position="40"/>
        <end position="64"/>
    </location>
</feature>
<dbReference type="EMBL" id="CP012159">
    <property type="protein sequence ID" value="AKT37387.1"/>
    <property type="molecule type" value="Genomic_DNA"/>
</dbReference>
<protein>
    <submittedName>
        <fullName evidence="2">Uncharacterized protein</fullName>
    </submittedName>
</protein>
<feature type="region of interest" description="Disordered" evidence="1">
    <location>
        <begin position="33"/>
        <end position="64"/>
    </location>
</feature>
<sequence>MRMTIHHAVLSMGLLAAAGCGLISGLSDYERIDGDAPRGTPGGLGGTSTSGGGQEGTAGQGGTGGASLALGSPCSIPTQCGSGFCVDGVCCDTACTTTCQACSAATNDIGVDGTCTNTAPGLDPHADCEDKGSLGCKKDGTCDGAGACRLYLAGTPCGALASCQGGEAIHPDQCDGYGECVIGGAQLCGSYRCDAQGRACRASCTTLADCTAGAYCNAINECIPQKLQGQPCSAAVGGECATGHCVDGVCCNEPCGEACRTCSAAKKGSGLNGTCGNVLTDTDPDAECLNYTCNTGACHTTCSSNSQCDDGATCIGSRCE</sequence>
<organism evidence="2 3">
    <name type="scientific">Chondromyces crocatus</name>
    <dbReference type="NCBI Taxonomy" id="52"/>
    <lineage>
        <taxon>Bacteria</taxon>
        <taxon>Pseudomonadati</taxon>
        <taxon>Myxococcota</taxon>
        <taxon>Polyangia</taxon>
        <taxon>Polyangiales</taxon>
        <taxon>Polyangiaceae</taxon>
        <taxon>Chondromyces</taxon>
    </lineage>
</organism>
<dbReference type="Proteomes" id="UP000067626">
    <property type="component" value="Chromosome"/>
</dbReference>
<reference evidence="2 3" key="1">
    <citation type="submission" date="2015-07" db="EMBL/GenBank/DDBJ databases">
        <title>Genome analysis of myxobacterium Chondromyces crocatus Cm c5 reveals a high potential for natural compound synthesis and the genetic basis for the loss of fruiting body formation.</title>
        <authorList>
            <person name="Zaburannyi N."/>
            <person name="Bunk B."/>
            <person name="Maier J."/>
            <person name="Overmann J."/>
            <person name="Mueller R."/>
        </authorList>
    </citation>
    <scope>NUCLEOTIDE SEQUENCE [LARGE SCALE GENOMIC DNA]</scope>
    <source>
        <strain evidence="2 3">Cm c5</strain>
    </source>
</reference>
<evidence type="ECO:0000313" key="3">
    <source>
        <dbReference type="Proteomes" id="UP000067626"/>
    </source>
</evidence>
<dbReference type="PROSITE" id="PS51257">
    <property type="entry name" value="PROKAR_LIPOPROTEIN"/>
    <property type="match status" value="1"/>
</dbReference>
<evidence type="ECO:0000313" key="2">
    <source>
        <dbReference type="EMBL" id="AKT37387.1"/>
    </source>
</evidence>
<evidence type="ECO:0000256" key="1">
    <source>
        <dbReference type="SAM" id="MobiDB-lite"/>
    </source>
</evidence>
<gene>
    <name evidence="2" type="ORF">CMC5_015230</name>
</gene>
<name>A0A0K1E9M3_CHOCO</name>
<dbReference type="AlphaFoldDB" id="A0A0K1E9M3"/>
<accession>A0A0K1E9M3</accession>